<dbReference type="SUPFAM" id="SSF55144">
    <property type="entry name" value="LigT-like"/>
    <property type="match status" value="1"/>
</dbReference>
<evidence type="ECO:0000313" key="1">
    <source>
        <dbReference type="EMBL" id="SDD69153.1"/>
    </source>
</evidence>
<keyword evidence="2" id="KW-1185">Reference proteome</keyword>
<dbReference type="InterPro" id="IPR009097">
    <property type="entry name" value="Cyclic_Pdiesterase"/>
</dbReference>
<keyword evidence="1" id="KW-0436">Ligase</keyword>
<dbReference type="GO" id="GO:0016874">
    <property type="term" value="F:ligase activity"/>
    <property type="evidence" value="ECO:0007669"/>
    <property type="project" value="UniProtKB-KW"/>
</dbReference>
<protein>
    <submittedName>
        <fullName evidence="1">2'-5' RNA ligase superfamily protein</fullName>
    </submittedName>
</protein>
<dbReference type="AlphaFoldDB" id="A0A1G6WU21"/>
<dbReference type="EMBL" id="FMZO01000012">
    <property type="protein sequence ID" value="SDD69153.1"/>
    <property type="molecule type" value="Genomic_DNA"/>
</dbReference>
<dbReference type="RefSeq" id="WP_090391744.1">
    <property type="nucleotide sequence ID" value="NZ_FMZO01000012.1"/>
</dbReference>
<sequence>MQIRRQLTLFVNAGEARELEQVRKEFNPAQYRLIKSHVTFCREDEIEDLPLVLSNLQQIHPSGIAVHFGPPVRFDHGLGVMLPASGSNAPFHQLRLQVLSGVAVPVKRRQPHITLMHPRNATCTNQIFYVIQKTPLPTTLKFDNICLIEQVDGEPWRVLEKYELSNP</sequence>
<organism evidence="1 2">
    <name type="scientific">Niabella drilacis (strain DSM 25811 / CCM 8410 / CCUG 62505 / LMG 26954 / E90)</name>
    <dbReference type="NCBI Taxonomy" id="1285928"/>
    <lineage>
        <taxon>Bacteria</taxon>
        <taxon>Pseudomonadati</taxon>
        <taxon>Bacteroidota</taxon>
        <taxon>Chitinophagia</taxon>
        <taxon>Chitinophagales</taxon>
        <taxon>Chitinophagaceae</taxon>
        <taxon>Niabella</taxon>
    </lineage>
</organism>
<dbReference type="Pfam" id="PF13563">
    <property type="entry name" value="2_5_RNA_ligase2"/>
    <property type="match status" value="1"/>
</dbReference>
<dbReference type="STRING" id="1285928.SAMN04487894_11223"/>
<accession>A0A1G6WU21</accession>
<proteinExistence type="predicted"/>
<reference evidence="2" key="1">
    <citation type="submission" date="2016-10" db="EMBL/GenBank/DDBJ databases">
        <authorList>
            <person name="Varghese N."/>
            <person name="Submissions S."/>
        </authorList>
    </citation>
    <scope>NUCLEOTIDE SEQUENCE [LARGE SCALE GENOMIC DNA]</scope>
    <source>
        <strain evidence="2">DSM 25811 / CCM 8410 / LMG 26954 / E90</strain>
    </source>
</reference>
<gene>
    <name evidence="1" type="ORF">SAMN04487894_11223</name>
</gene>
<dbReference type="Gene3D" id="3.90.1140.10">
    <property type="entry name" value="Cyclic phosphodiesterase"/>
    <property type="match status" value="1"/>
</dbReference>
<evidence type="ECO:0000313" key="2">
    <source>
        <dbReference type="Proteomes" id="UP000198757"/>
    </source>
</evidence>
<name>A0A1G6WU21_NIADE</name>
<dbReference type="OrthoDB" id="981056at2"/>
<dbReference type="Proteomes" id="UP000198757">
    <property type="component" value="Unassembled WGS sequence"/>
</dbReference>